<dbReference type="AlphaFoldDB" id="A0A8S3HA25"/>
<feature type="compositionally biased region" description="Low complexity" evidence="1">
    <location>
        <begin position="58"/>
        <end position="75"/>
    </location>
</feature>
<feature type="compositionally biased region" description="Polar residues" evidence="1">
    <location>
        <begin position="21"/>
        <end position="35"/>
    </location>
</feature>
<gene>
    <name evidence="2" type="ORF">GIL414_LOCUS67760</name>
</gene>
<feature type="compositionally biased region" description="Low complexity" evidence="1">
    <location>
        <begin position="1"/>
        <end position="20"/>
    </location>
</feature>
<evidence type="ECO:0000313" key="2">
    <source>
        <dbReference type="EMBL" id="CAF5176184.1"/>
    </source>
</evidence>
<sequence>NTTQSTTSTASSEDSSAAASLKQNVTKQSENPVQQSTSSRSGSISRPKSPVLVSLNDTSATPSKESTSSTSSEKPQPGHPGILVTRNVTDDKVVSKTIPDDIKEKRDRSDSLKQIESEPMETIEKTNDNLKLAFLALCIHCFFLRSVTLHNYV</sequence>
<feature type="compositionally biased region" description="Low complexity" evidence="1">
    <location>
        <begin position="36"/>
        <end position="50"/>
    </location>
</feature>
<evidence type="ECO:0000313" key="3">
    <source>
        <dbReference type="Proteomes" id="UP000681720"/>
    </source>
</evidence>
<organism evidence="2 3">
    <name type="scientific">Rotaria magnacalcarata</name>
    <dbReference type="NCBI Taxonomy" id="392030"/>
    <lineage>
        <taxon>Eukaryota</taxon>
        <taxon>Metazoa</taxon>
        <taxon>Spiralia</taxon>
        <taxon>Gnathifera</taxon>
        <taxon>Rotifera</taxon>
        <taxon>Eurotatoria</taxon>
        <taxon>Bdelloidea</taxon>
        <taxon>Philodinida</taxon>
        <taxon>Philodinidae</taxon>
        <taxon>Rotaria</taxon>
    </lineage>
</organism>
<dbReference type="EMBL" id="CAJOBJ010326599">
    <property type="protein sequence ID" value="CAF5176184.1"/>
    <property type="molecule type" value="Genomic_DNA"/>
</dbReference>
<evidence type="ECO:0000256" key="1">
    <source>
        <dbReference type="SAM" id="MobiDB-lite"/>
    </source>
</evidence>
<feature type="compositionally biased region" description="Basic and acidic residues" evidence="1">
    <location>
        <begin position="88"/>
        <end position="118"/>
    </location>
</feature>
<accession>A0A8S3HA25</accession>
<reference evidence="2" key="1">
    <citation type="submission" date="2021-02" db="EMBL/GenBank/DDBJ databases">
        <authorList>
            <person name="Nowell W R."/>
        </authorList>
    </citation>
    <scope>NUCLEOTIDE SEQUENCE</scope>
</reference>
<dbReference type="Proteomes" id="UP000681720">
    <property type="component" value="Unassembled WGS sequence"/>
</dbReference>
<protein>
    <submittedName>
        <fullName evidence="2">Uncharacterized protein</fullName>
    </submittedName>
</protein>
<feature type="non-terminal residue" evidence="2">
    <location>
        <position position="1"/>
    </location>
</feature>
<proteinExistence type="predicted"/>
<comment type="caution">
    <text evidence="2">The sequence shown here is derived from an EMBL/GenBank/DDBJ whole genome shotgun (WGS) entry which is preliminary data.</text>
</comment>
<name>A0A8S3HA25_9BILA</name>
<feature type="region of interest" description="Disordered" evidence="1">
    <location>
        <begin position="1"/>
        <end position="118"/>
    </location>
</feature>